<dbReference type="Pfam" id="PF23243">
    <property type="entry name" value="HEAT_HEATR1"/>
    <property type="match status" value="2"/>
</dbReference>
<dbReference type="InterPro" id="IPR022125">
    <property type="entry name" value="U3snoRNP10_N"/>
</dbReference>
<evidence type="ECO:0000256" key="2">
    <source>
        <dbReference type="ARBA" id="ARBA00010559"/>
    </source>
</evidence>
<dbReference type="GO" id="GO:0045943">
    <property type="term" value="P:positive regulation of transcription by RNA polymerase I"/>
    <property type="evidence" value="ECO:0007669"/>
    <property type="project" value="TreeGrafter"/>
</dbReference>
<dbReference type="GO" id="GO:0032040">
    <property type="term" value="C:small-subunit processome"/>
    <property type="evidence" value="ECO:0007669"/>
    <property type="project" value="TreeGrafter"/>
</dbReference>
<keyword evidence="4 7" id="KW-0698">rRNA processing</keyword>
<accession>A0A8C8GVC5</accession>
<dbReference type="InterPro" id="IPR016024">
    <property type="entry name" value="ARM-type_fold"/>
</dbReference>
<dbReference type="GO" id="GO:0030686">
    <property type="term" value="C:90S preribosome"/>
    <property type="evidence" value="ECO:0007669"/>
    <property type="project" value="TreeGrafter"/>
</dbReference>
<dbReference type="GO" id="GO:0000462">
    <property type="term" value="P:maturation of SSU-rRNA from tricistronic rRNA transcript (SSU-rRNA, 5.8S rRNA, LSU-rRNA)"/>
    <property type="evidence" value="ECO:0007669"/>
    <property type="project" value="TreeGrafter"/>
</dbReference>
<reference evidence="9" key="2">
    <citation type="submission" date="2025-09" db="UniProtKB">
        <authorList>
            <consortium name="Ensembl"/>
        </authorList>
    </citation>
    <scope>IDENTIFICATION</scope>
</reference>
<dbReference type="SUPFAM" id="SSF48371">
    <property type="entry name" value="ARM repeat"/>
    <property type="match status" value="2"/>
</dbReference>
<evidence type="ECO:0000256" key="4">
    <source>
        <dbReference type="ARBA" id="ARBA00022552"/>
    </source>
</evidence>
<dbReference type="Ensembl" id="ENSOTST00005058649.2">
    <property type="protein sequence ID" value="ENSOTSP00005053833.2"/>
    <property type="gene ID" value="ENSOTSG00005026073.2"/>
</dbReference>
<evidence type="ECO:0000313" key="10">
    <source>
        <dbReference type="Proteomes" id="UP000694402"/>
    </source>
</evidence>
<dbReference type="PANTHER" id="PTHR13457">
    <property type="entry name" value="BAP28"/>
    <property type="match status" value="1"/>
</dbReference>
<dbReference type="Gene3D" id="1.25.10.10">
    <property type="entry name" value="Leucine-rich Repeat Variant"/>
    <property type="match status" value="3"/>
</dbReference>
<evidence type="ECO:0000256" key="5">
    <source>
        <dbReference type="ARBA" id="ARBA00023242"/>
    </source>
</evidence>
<keyword evidence="10" id="KW-1185">Reference proteome</keyword>
<evidence type="ECO:0000256" key="7">
    <source>
        <dbReference type="RuleBase" id="RU367065"/>
    </source>
</evidence>
<name>A0A8C8GVC5_ONCTS</name>
<evidence type="ECO:0000256" key="6">
    <source>
        <dbReference type="ARBA" id="ARBA00023274"/>
    </source>
</evidence>
<dbReference type="InterPro" id="IPR012954">
    <property type="entry name" value="BP28_C_dom"/>
</dbReference>
<dbReference type="Pfam" id="PF08146">
    <property type="entry name" value="BP28CT"/>
    <property type="match status" value="1"/>
</dbReference>
<protein>
    <recommendedName>
        <fullName evidence="7">HEAT repeat-containing protein 1</fullName>
    </recommendedName>
</protein>
<feature type="domain" description="BP28 C-terminal" evidence="8">
    <location>
        <begin position="1687"/>
        <end position="1840"/>
    </location>
</feature>
<dbReference type="GO" id="GO:0030515">
    <property type="term" value="F:snoRNA binding"/>
    <property type="evidence" value="ECO:0007669"/>
    <property type="project" value="TreeGrafter"/>
</dbReference>
<reference evidence="9" key="1">
    <citation type="submission" date="2025-08" db="UniProtKB">
        <authorList>
            <consortium name="Ensembl"/>
        </authorList>
    </citation>
    <scope>IDENTIFICATION</scope>
</reference>
<keyword evidence="3 7" id="KW-0690">Ribosome biogenesis</keyword>
<evidence type="ECO:0000313" key="9">
    <source>
        <dbReference type="Ensembl" id="ENSOTSP00005053833.2"/>
    </source>
</evidence>
<dbReference type="InterPro" id="IPR056473">
    <property type="entry name" value="HEAT_Utp10/HEAT1"/>
</dbReference>
<dbReference type="GeneTree" id="ENSGT00390000015845"/>
<dbReference type="Proteomes" id="UP000694402">
    <property type="component" value="Unassembled WGS sequence"/>
</dbReference>
<keyword evidence="6 7" id="KW-0687">Ribonucleoprotein</keyword>
<sequence>MTSLAHQLKRLALPQNDPNLLTRREVVSLLFDPKDASRMDRSTFFALGCTGLEELMGIEPAFSEFQETLFSQASVGMERSVQSKEVNKKLDAGISLFLTRLSPYFLLKPAQKCIEWLVHRSAVFIASLFHIHLVIQLFKLKDPTNRWNWLEGLQKPGVPLARGTLITHCYKDLGFMDFICTLVTKSIKGYSGHSGNCAQLRVIFSFYASTIVPALDAVEKVSDTIISKLLPYVQKGLKSSLTDYKAATYMIVCQLAVKVVMEAQLVDILALQISKSLCKEPVLPKEGLGCLIILLQNQKEGTVGPKSFGQLCAVTSLVPSLHAMAAVHDISPLLRYLLPHLVHAVVTTGTGEYTRHGNLFESVLQGLPLSGGLDNTVAKMLLEEYLSQSRLSAEGVTSLNQRLLPLVRLFESKYPGALYMVLEGHVGDISSAEDKNLFHQFISLSMSSGKYQILGDSDTSLVLSLKHPLPSVRHMAVEHLMGIVTSGQGGFDQAFLKEALLERMKDDVPEVVAATLKALEVTEDTVACLLSLLQRVDLSNAGNWCPVLKEAVRVLDEPRLLEGNSDLKTCVVWGLLPFLVVTSALPDSPDLQLATCVAQSTIISQHNLTQGWQQEGVSLSFSVGLGEYLQRLRAGQSMGTEYAVLLVSLLRGLISNLKCHDTSFKGETWWNPEKLDTNTCCYLRLLCRLFDVLITGAGQGHMAASFKALMKLLFQVHLSDPLELFKFLSLVWGYGSNLGDQLDCKVNAILQTQALYVGRAILSAQPGKTLTLLASGSSPVVLSLLACLSSPVREVRRAATATLQTLAQVDSSPFHPIIDRLLKTTEELTTGPTHLSQKLLVGLEELLLGVQVANCPAYTAKTILRALGEVNGESVLSVLMPVLERLLEQSGPENSTVLKDEALLMQLVLGKYNEQAAPLVVKDQDCLELFIKALGTVSKPYPDIPCFQIIALEQITKAFYSALGDEKVQQRLLGVMFDLLVESRSPACAQTISSVFKGIAVDGELVANELAPAEKPKVTVSVQQTRRSKMLQRKAQDTPQAVPKEGAVSWQRVTLILELLQHKKKLKRPQTLVPALFSLLSRCLETSTVERGNLEYTKQLILGCLLNVCQKLSPDGGPVSKDVLDEDKFNVEVVVQCVRMSDMPQTHHHALLLLGSVAGIFPEKVLHNIMPIFTFMGANIMRLDDTYSFQVINKTVRTVIPALIKSGDGESTAHMEAVVTRILHVFADALPHVPEHRRLPILSQLMSTLGPARFLWVLLLLMFKQHATQTNATDKDAALERDVEFWISVCCEFEVEEQLVSLIKILKYLMALPQDKEDGEKLNKPAMHLVSEKETAEELIFNMEAHSSKELRHFKFLSVSFMAQLLAAGSFVGMVIQLLLEEILCYIHTVARCVEENTDKPTGKFWRALLNKAYDVLDKVNALLPTDTFITVMRGLMGNQLPSVRRKAMELLNNKLQQKTQWQEEQVTVLLDLKGDLLAIVGRGHGKVMEEEQAINRQTALYSLKLLCRSFGSDHKEAFVPVLNQAVEIVVSPEEEKNVMGSALLCIAEVASTLKALAIPQLPRLMPAVLQSLTERKEVLSNEIYMLSAVTALQRVTETLPHFISPYLQDTLLQVTSTIPYTNVHLKATAAPQLAMRLASLRTTVATKVPTRVLLPTLTKCYSKMVNSKQLGPLMSILKEHIGHMEKDQLTSHQSELTYFFLIALDFRAQHCQGDLEKAKEIEGYVIDCLLAMVMKLSEVSFRPLFFKLFDWCKTESVAKDRLLTFYRLSDSIADRLKGLFVLFAGHLVKPFSDLLRQTNVTKTDEAFFDTEDNIEKRCLLLEYILDCLHKICLYDTQRFVSKERADSLMTPLVDQLENTLGGEEVYQTRVTKHLVPCVGQFCVAVGDDTLWKTLNYQILLKTRHSSSKVRFSALLMLLELASKLRENYMVLLPETIPFLAELMEDECEEVEHQVQKVIHEMETILGEPLQSYF</sequence>
<dbReference type="GO" id="GO:0034455">
    <property type="term" value="C:t-UTP complex"/>
    <property type="evidence" value="ECO:0007669"/>
    <property type="project" value="TreeGrafter"/>
</dbReference>
<dbReference type="InterPro" id="IPR011989">
    <property type="entry name" value="ARM-like"/>
</dbReference>
<dbReference type="PANTHER" id="PTHR13457:SF1">
    <property type="entry name" value="HEAT REPEAT-CONTAINING PROTEIN 1"/>
    <property type="match status" value="1"/>
</dbReference>
<evidence type="ECO:0000259" key="8">
    <source>
        <dbReference type="SMART" id="SM01036"/>
    </source>
</evidence>
<proteinExistence type="inferred from homology"/>
<evidence type="ECO:0000256" key="3">
    <source>
        <dbReference type="ARBA" id="ARBA00022517"/>
    </source>
</evidence>
<comment type="subcellular location">
    <subcellularLocation>
        <location evidence="1 7">Nucleus</location>
        <location evidence="1 7">Nucleolus</location>
    </subcellularLocation>
</comment>
<gene>
    <name evidence="9" type="primary">HEATR1</name>
</gene>
<comment type="similarity">
    <text evidence="2 7">Belongs to the HEATR1/UTP10 family.</text>
</comment>
<evidence type="ECO:0000256" key="1">
    <source>
        <dbReference type="ARBA" id="ARBA00004604"/>
    </source>
</evidence>
<dbReference type="SMART" id="SM01036">
    <property type="entry name" value="BP28CT"/>
    <property type="match status" value="1"/>
</dbReference>
<dbReference type="Pfam" id="PF12397">
    <property type="entry name" value="U3snoRNP10"/>
    <property type="match status" value="1"/>
</dbReference>
<dbReference type="InterPro" id="IPR040191">
    <property type="entry name" value="UTP10"/>
</dbReference>
<keyword evidence="5 7" id="KW-0539">Nucleus</keyword>
<organism evidence="9 10">
    <name type="scientific">Oncorhynchus tshawytscha</name>
    <name type="common">Chinook salmon</name>
    <name type="synonym">Salmo tshawytscha</name>
    <dbReference type="NCBI Taxonomy" id="74940"/>
    <lineage>
        <taxon>Eukaryota</taxon>
        <taxon>Metazoa</taxon>
        <taxon>Chordata</taxon>
        <taxon>Craniata</taxon>
        <taxon>Vertebrata</taxon>
        <taxon>Euteleostomi</taxon>
        <taxon>Actinopterygii</taxon>
        <taxon>Neopterygii</taxon>
        <taxon>Teleostei</taxon>
        <taxon>Protacanthopterygii</taxon>
        <taxon>Salmoniformes</taxon>
        <taxon>Salmonidae</taxon>
        <taxon>Salmoninae</taxon>
        <taxon>Oncorhynchus</taxon>
    </lineage>
</organism>
<comment type="function">
    <text evidence="7">Involved in nucleolar processing of pre-18S ribosomal RNA.</text>
</comment>